<dbReference type="FunFam" id="4.10.1000.10:FF:000003">
    <property type="entry name" value="Zinc finger CCCH domain-containing protein"/>
    <property type="match status" value="3"/>
</dbReference>
<keyword evidence="4 6" id="KW-0862">Zinc</keyword>
<sequence>KESISIGLGSKSKPCNKFFSTSGCPYGEDCHYLHYVPGGVISVSQMPKLANTFGIISREALGFAPSLPLPDKSGSVPGYKTRLCNHYGSAEGCPFAGKCHFAHGEKELRKENALPNEVLPPGMGIATTTFGAMSKANPGYKTRLCTHYSSDEGCKYAEKCHFAHGEKELRKECVLPNGDSRPGMGTAAATFGASSKAYISIIASHAGGIIGKDGVNAKQIYRATGVKLTIKDHESDPNLKNIEFEGSFDKINQATAMVRELIMKIELLLSKHSGQALQNLKTRLCEHFAKGTCTFGDKCHFAHGASELQDNSASAAP</sequence>
<dbReference type="AlphaFoldDB" id="A0AA38GTI5"/>
<dbReference type="GO" id="GO:0008270">
    <property type="term" value="F:zinc ion binding"/>
    <property type="evidence" value="ECO:0007669"/>
    <property type="project" value="UniProtKB-KW"/>
</dbReference>
<evidence type="ECO:0000256" key="4">
    <source>
        <dbReference type="ARBA" id="ARBA00022833"/>
    </source>
</evidence>
<dbReference type="Gene3D" id="4.10.1000.10">
    <property type="entry name" value="Zinc finger, CCCH-type"/>
    <property type="match status" value="3"/>
</dbReference>
<accession>A0AA38GTI5</accession>
<keyword evidence="3 6" id="KW-0863">Zinc-finger</keyword>
<dbReference type="PROSITE" id="PS50103">
    <property type="entry name" value="ZF_C3H1"/>
    <property type="match status" value="4"/>
</dbReference>
<keyword evidence="1 6" id="KW-0479">Metal-binding</keyword>
<evidence type="ECO:0000313" key="9">
    <source>
        <dbReference type="Proteomes" id="UP000824469"/>
    </source>
</evidence>
<dbReference type="Pfam" id="PF00642">
    <property type="entry name" value="zf-CCCH"/>
    <property type="match status" value="1"/>
</dbReference>
<feature type="domain" description="C3H1-type" evidence="7">
    <location>
        <begin position="279"/>
        <end position="306"/>
    </location>
</feature>
<feature type="zinc finger region" description="C3H1-type" evidence="6">
    <location>
        <begin position="279"/>
        <end position="306"/>
    </location>
</feature>
<gene>
    <name evidence="8" type="ORF">KI387_000025</name>
</gene>
<keyword evidence="2" id="KW-0677">Repeat</keyword>
<comment type="caution">
    <text evidence="8">The sequence shown here is derived from an EMBL/GenBank/DDBJ whole genome shotgun (WGS) entry which is preliminary data.</text>
</comment>
<dbReference type="PROSITE" id="PS50084">
    <property type="entry name" value="KH_TYPE_1"/>
    <property type="match status" value="1"/>
</dbReference>
<dbReference type="PANTHER" id="PTHR12547:SF173">
    <property type="entry name" value="ZINC FINGER CCCH DOMAIN-CONTAINING PROTEIN 52"/>
    <property type="match status" value="1"/>
</dbReference>
<dbReference type="Proteomes" id="UP000824469">
    <property type="component" value="Unassembled WGS sequence"/>
</dbReference>
<feature type="domain" description="C3H1-type" evidence="7">
    <location>
        <begin position="78"/>
        <end position="106"/>
    </location>
</feature>
<keyword evidence="5" id="KW-0694">RNA-binding</keyword>
<feature type="zinc finger region" description="C3H1-type" evidence="6">
    <location>
        <begin position="139"/>
        <end position="167"/>
    </location>
</feature>
<dbReference type="InterPro" id="IPR004088">
    <property type="entry name" value="KH_dom_type_1"/>
</dbReference>
<dbReference type="SUPFAM" id="SSF54791">
    <property type="entry name" value="Eukaryotic type KH-domain (KH-domain type I)"/>
    <property type="match status" value="1"/>
</dbReference>
<dbReference type="PANTHER" id="PTHR12547">
    <property type="entry name" value="CCCH ZINC FINGER/TIS11-RELATED"/>
    <property type="match status" value="1"/>
</dbReference>
<dbReference type="EMBL" id="JAHRHJ020000001">
    <property type="protein sequence ID" value="KAH9327917.1"/>
    <property type="molecule type" value="Genomic_DNA"/>
</dbReference>
<dbReference type="GO" id="GO:0010468">
    <property type="term" value="P:regulation of gene expression"/>
    <property type="evidence" value="ECO:0007669"/>
    <property type="project" value="UniProtKB-ARBA"/>
</dbReference>
<feature type="domain" description="C3H1-type" evidence="7">
    <location>
        <begin position="139"/>
        <end position="167"/>
    </location>
</feature>
<dbReference type="Gene3D" id="3.30.1370.10">
    <property type="entry name" value="K Homology domain, type 1"/>
    <property type="match status" value="1"/>
</dbReference>
<dbReference type="OMA" id="FLHCFPD"/>
<organism evidence="8 9">
    <name type="scientific">Taxus chinensis</name>
    <name type="common">Chinese yew</name>
    <name type="synonym">Taxus wallichiana var. chinensis</name>
    <dbReference type="NCBI Taxonomy" id="29808"/>
    <lineage>
        <taxon>Eukaryota</taxon>
        <taxon>Viridiplantae</taxon>
        <taxon>Streptophyta</taxon>
        <taxon>Embryophyta</taxon>
        <taxon>Tracheophyta</taxon>
        <taxon>Spermatophyta</taxon>
        <taxon>Pinopsida</taxon>
        <taxon>Pinidae</taxon>
        <taxon>Conifers II</taxon>
        <taxon>Cupressales</taxon>
        <taxon>Taxaceae</taxon>
        <taxon>Taxus</taxon>
    </lineage>
</organism>
<keyword evidence="9" id="KW-1185">Reference proteome</keyword>
<feature type="zinc finger region" description="C3H1-type" evidence="6">
    <location>
        <begin position="78"/>
        <end position="106"/>
    </location>
</feature>
<evidence type="ECO:0000256" key="3">
    <source>
        <dbReference type="ARBA" id="ARBA00022771"/>
    </source>
</evidence>
<evidence type="ECO:0000256" key="6">
    <source>
        <dbReference type="PROSITE-ProRule" id="PRU00723"/>
    </source>
</evidence>
<dbReference type="SMART" id="SM00322">
    <property type="entry name" value="KH"/>
    <property type="match status" value="1"/>
</dbReference>
<name>A0AA38GTI5_TAXCH</name>
<dbReference type="InterPro" id="IPR004087">
    <property type="entry name" value="KH_dom"/>
</dbReference>
<dbReference type="InterPro" id="IPR045877">
    <property type="entry name" value="ZFP36-like"/>
</dbReference>
<dbReference type="GO" id="GO:0051252">
    <property type="term" value="P:regulation of RNA metabolic process"/>
    <property type="evidence" value="ECO:0007669"/>
    <property type="project" value="UniProtKB-ARBA"/>
</dbReference>
<feature type="zinc finger region" description="C3H1-type" evidence="6">
    <location>
        <begin position="9"/>
        <end position="37"/>
    </location>
</feature>
<proteinExistence type="predicted"/>
<dbReference type="GO" id="GO:0003729">
    <property type="term" value="F:mRNA binding"/>
    <property type="evidence" value="ECO:0007669"/>
    <property type="project" value="InterPro"/>
</dbReference>
<evidence type="ECO:0000256" key="2">
    <source>
        <dbReference type="ARBA" id="ARBA00022737"/>
    </source>
</evidence>
<dbReference type="Pfam" id="PF14608">
    <property type="entry name" value="zf-CCCH_2"/>
    <property type="match status" value="2"/>
</dbReference>
<dbReference type="SMART" id="SM00356">
    <property type="entry name" value="ZnF_C3H1"/>
    <property type="match status" value="4"/>
</dbReference>
<feature type="domain" description="C3H1-type" evidence="7">
    <location>
        <begin position="9"/>
        <end position="37"/>
    </location>
</feature>
<evidence type="ECO:0000259" key="7">
    <source>
        <dbReference type="PROSITE" id="PS50103"/>
    </source>
</evidence>
<evidence type="ECO:0000256" key="5">
    <source>
        <dbReference type="PROSITE-ProRule" id="PRU00117"/>
    </source>
</evidence>
<dbReference type="InterPro" id="IPR000571">
    <property type="entry name" value="Znf_CCCH"/>
</dbReference>
<evidence type="ECO:0000313" key="8">
    <source>
        <dbReference type="EMBL" id="KAH9327917.1"/>
    </source>
</evidence>
<dbReference type="InterPro" id="IPR036855">
    <property type="entry name" value="Znf_CCCH_sf"/>
</dbReference>
<protein>
    <recommendedName>
        <fullName evidence="7">C3H1-type domain-containing protein</fullName>
    </recommendedName>
</protein>
<evidence type="ECO:0000256" key="1">
    <source>
        <dbReference type="ARBA" id="ARBA00022723"/>
    </source>
</evidence>
<dbReference type="Pfam" id="PF00013">
    <property type="entry name" value="KH_1"/>
    <property type="match status" value="1"/>
</dbReference>
<feature type="non-terminal residue" evidence="8">
    <location>
        <position position="317"/>
    </location>
</feature>
<dbReference type="InterPro" id="IPR036612">
    <property type="entry name" value="KH_dom_type_1_sf"/>
</dbReference>
<dbReference type="SUPFAM" id="SSF90229">
    <property type="entry name" value="CCCH zinc finger"/>
    <property type="match status" value="4"/>
</dbReference>
<reference evidence="8 9" key="1">
    <citation type="journal article" date="2021" name="Nat. Plants">
        <title>The Taxus genome provides insights into paclitaxel biosynthesis.</title>
        <authorList>
            <person name="Xiong X."/>
            <person name="Gou J."/>
            <person name="Liao Q."/>
            <person name="Li Y."/>
            <person name="Zhou Q."/>
            <person name="Bi G."/>
            <person name="Li C."/>
            <person name="Du R."/>
            <person name="Wang X."/>
            <person name="Sun T."/>
            <person name="Guo L."/>
            <person name="Liang H."/>
            <person name="Lu P."/>
            <person name="Wu Y."/>
            <person name="Zhang Z."/>
            <person name="Ro D.K."/>
            <person name="Shang Y."/>
            <person name="Huang S."/>
            <person name="Yan J."/>
        </authorList>
    </citation>
    <scope>NUCLEOTIDE SEQUENCE [LARGE SCALE GENOMIC DNA]</scope>
    <source>
        <strain evidence="8">Ta-2019</strain>
    </source>
</reference>